<dbReference type="InterPro" id="IPR000157">
    <property type="entry name" value="TIR_dom"/>
</dbReference>
<dbReference type="Pfam" id="PF05419">
    <property type="entry name" value="GUN4"/>
    <property type="match status" value="1"/>
</dbReference>
<accession>A0A7T4U2J6</accession>
<dbReference type="GO" id="GO:0007165">
    <property type="term" value="P:signal transduction"/>
    <property type="evidence" value="ECO:0007669"/>
    <property type="project" value="InterPro"/>
</dbReference>
<protein>
    <submittedName>
        <fullName evidence="3">TIR domain-containing protein</fullName>
    </submittedName>
</protein>
<dbReference type="InterPro" id="IPR035897">
    <property type="entry name" value="Toll_tir_struct_dom_sf"/>
</dbReference>
<dbReference type="EMBL" id="CP065959">
    <property type="protein sequence ID" value="QQC94053.1"/>
    <property type="molecule type" value="Genomic_DNA"/>
</dbReference>
<dbReference type="AlphaFoldDB" id="A0A7T4U2J6"/>
<dbReference type="SUPFAM" id="SSF140869">
    <property type="entry name" value="GUN4-like"/>
    <property type="match status" value="1"/>
</dbReference>
<evidence type="ECO:0000256" key="1">
    <source>
        <dbReference type="SAM" id="MobiDB-lite"/>
    </source>
</evidence>
<dbReference type="Gene3D" id="3.40.50.10140">
    <property type="entry name" value="Toll/interleukin-1 receptor homology (TIR) domain"/>
    <property type="match status" value="2"/>
</dbReference>
<dbReference type="PROSITE" id="PS50104">
    <property type="entry name" value="TIR"/>
    <property type="match status" value="1"/>
</dbReference>
<proteinExistence type="predicted"/>
<reference evidence="3 4" key="1">
    <citation type="submission" date="2020-12" db="EMBL/GenBank/DDBJ databases">
        <title>Identification and biosynthesis of polyene macrolides produced by Streptomyces alfalfae Men-myco-93-63.</title>
        <authorList>
            <person name="Liu D."/>
            <person name="Li Y."/>
            <person name="Liu L."/>
            <person name="Han X."/>
            <person name="Shen F."/>
        </authorList>
    </citation>
    <scope>NUCLEOTIDE SEQUENCE [LARGE SCALE GENOMIC DNA]</scope>
    <source>
        <strain evidence="3 4">Men-myco-93-63</strain>
    </source>
</reference>
<dbReference type="InterPro" id="IPR008629">
    <property type="entry name" value="GUN4-like"/>
</dbReference>
<dbReference type="Pfam" id="PF13676">
    <property type="entry name" value="TIR_2"/>
    <property type="match status" value="2"/>
</dbReference>
<organism evidence="3 4">
    <name type="scientific">Streptomyces alfalfae</name>
    <dbReference type="NCBI Taxonomy" id="1642299"/>
    <lineage>
        <taxon>Bacteria</taxon>
        <taxon>Bacillati</taxon>
        <taxon>Actinomycetota</taxon>
        <taxon>Actinomycetes</taxon>
        <taxon>Kitasatosporales</taxon>
        <taxon>Streptomycetaceae</taxon>
        <taxon>Streptomyces</taxon>
    </lineage>
</organism>
<dbReference type="SMART" id="SM00255">
    <property type="entry name" value="TIR"/>
    <property type="match status" value="1"/>
</dbReference>
<name>A0A7T4U2J6_9ACTN</name>
<dbReference type="SUPFAM" id="SSF52200">
    <property type="entry name" value="Toll/Interleukin receptor TIR domain"/>
    <property type="match status" value="2"/>
</dbReference>
<evidence type="ECO:0000313" key="4">
    <source>
        <dbReference type="Proteomes" id="UP000596130"/>
    </source>
</evidence>
<evidence type="ECO:0000259" key="2">
    <source>
        <dbReference type="PROSITE" id="PS50104"/>
    </source>
</evidence>
<dbReference type="InterPro" id="IPR037215">
    <property type="entry name" value="GUN4-like_sf"/>
</dbReference>
<sequence>MTSVFVSYAHEDADCARALAHRLGRRGLQVIFDEWDVLPGDVTVHHTEAAIDSAACALVLISPASRTSPWAREEYAALLTAGTRRSLRLIPVLIGDAPLPPLAASRVWRDFRHMDGSGYEEKVDELVAAIRGETVRGGSDGSAAPGHEENIAAAQPLPPRPLTPPDQPAVVLCYAAADAAYGQALADQLRRAGLPVWSVADLRPGDSHVWSAQQQLDFAAAVIVLMSPSSQESEDVTRMILEAMHHRRPFFPVLIEGQRNYLLAHTWYVDARDGRLLNEDEVGLLKDLDAASRNGASPDGTPTVIPAPPSQPAVETVRVPASVSLGRLDSYLAERNFAYADLQTTAIVLEAADRLDEGWLSTRHVRRVPAEVLARVDGVWADHTHGRQGWRAQAALAVVRSNRHLDFLALSVACGWRSSKSALVPRSYQELTKMAGPGPRNAYYPTLRNPQNEPFSHWYDEWVSTVLAVHLHMGNGGR</sequence>
<gene>
    <name evidence="3" type="ORF">I8755_29685</name>
</gene>
<feature type="region of interest" description="Disordered" evidence="1">
    <location>
        <begin position="291"/>
        <end position="311"/>
    </location>
</feature>
<dbReference type="Gene3D" id="1.25.40.620">
    <property type="match status" value="1"/>
</dbReference>
<dbReference type="Proteomes" id="UP000596130">
    <property type="component" value="Chromosome"/>
</dbReference>
<evidence type="ECO:0000313" key="3">
    <source>
        <dbReference type="EMBL" id="QQC94053.1"/>
    </source>
</evidence>
<feature type="domain" description="TIR" evidence="2">
    <location>
        <begin position="1"/>
        <end position="130"/>
    </location>
</feature>